<evidence type="ECO:0000313" key="3">
    <source>
        <dbReference type="EMBL" id="SFP00665.1"/>
    </source>
</evidence>
<feature type="domain" description="THIF-type NAD/FAD binding fold" evidence="2">
    <location>
        <begin position="9"/>
        <end position="248"/>
    </location>
</feature>
<dbReference type="Proteomes" id="UP000199236">
    <property type="component" value="Unassembled WGS sequence"/>
</dbReference>
<evidence type="ECO:0000259" key="2">
    <source>
        <dbReference type="Pfam" id="PF00899"/>
    </source>
</evidence>
<dbReference type="RefSeq" id="WP_090075373.1">
    <property type="nucleotide sequence ID" value="NZ_FOVR01000018.1"/>
</dbReference>
<dbReference type="FunFam" id="3.40.50.720:FF:000080">
    <property type="entry name" value="Thiazole biosynthesis adenylyltransferase ThiF"/>
    <property type="match status" value="1"/>
</dbReference>
<protein>
    <submittedName>
        <fullName evidence="3">Adenylyltransferase and sulfurtransferase</fullName>
    </submittedName>
</protein>
<dbReference type="SUPFAM" id="SSF69572">
    <property type="entry name" value="Activating enzymes of the ubiquitin-like proteins"/>
    <property type="match status" value="1"/>
</dbReference>
<dbReference type="PANTHER" id="PTHR10953:SF102">
    <property type="entry name" value="ADENYLYLTRANSFERASE AND SULFURTRANSFERASE MOCS3"/>
    <property type="match status" value="1"/>
</dbReference>
<accession>A0A1I5LTS9</accession>
<proteinExistence type="inferred from homology"/>
<dbReference type="EMBL" id="FOVR01000018">
    <property type="protein sequence ID" value="SFP00665.1"/>
    <property type="molecule type" value="Genomic_DNA"/>
</dbReference>
<dbReference type="Gene3D" id="3.40.50.720">
    <property type="entry name" value="NAD(P)-binding Rossmann-like Domain"/>
    <property type="match status" value="1"/>
</dbReference>
<dbReference type="PANTHER" id="PTHR10953">
    <property type="entry name" value="UBIQUITIN-ACTIVATING ENZYME E1"/>
    <property type="match status" value="1"/>
</dbReference>
<dbReference type="Pfam" id="PF00899">
    <property type="entry name" value="ThiF"/>
    <property type="match status" value="1"/>
</dbReference>
<comment type="similarity">
    <text evidence="1">Belongs to the HesA/MoeB/ThiF family.</text>
</comment>
<dbReference type="InterPro" id="IPR035985">
    <property type="entry name" value="Ubiquitin-activating_enz"/>
</dbReference>
<keyword evidence="3" id="KW-0548">Nucleotidyltransferase</keyword>
<evidence type="ECO:0000256" key="1">
    <source>
        <dbReference type="ARBA" id="ARBA00009919"/>
    </source>
</evidence>
<dbReference type="STRING" id="655353.SAMN04488056_11811"/>
<dbReference type="InterPro" id="IPR045886">
    <property type="entry name" value="ThiF/MoeB/HesA"/>
</dbReference>
<organism evidence="3 4">
    <name type="scientific">Cohaesibacter marisflavi</name>
    <dbReference type="NCBI Taxonomy" id="655353"/>
    <lineage>
        <taxon>Bacteria</taxon>
        <taxon>Pseudomonadati</taxon>
        <taxon>Pseudomonadota</taxon>
        <taxon>Alphaproteobacteria</taxon>
        <taxon>Hyphomicrobiales</taxon>
        <taxon>Cohaesibacteraceae</taxon>
    </lineage>
</organism>
<dbReference type="GO" id="GO:0008146">
    <property type="term" value="F:sulfotransferase activity"/>
    <property type="evidence" value="ECO:0007669"/>
    <property type="project" value="TreeGrafter"/>
</dbReference>
<dbReference type="GO" id="GO:0004792">
    <property type="term" value="F:thiosulfate-cyanide sulfurtransferase activity"/>
    <property type="evidence" value="ECO:0007669"/>
    <property type="project" value="TreeGrafter"/>
</dbReference>
<dbReference type="GO" id="GO:0005829">
    <property type="term" value="C:cytosol"/>
    <property type="evidence" value="ECO:0007669"/>
    <property type="project" value="TreeGrafter"/>
</dbReference>
<dbReference type="GO" id="GO:0016779">
    <property type="term" value="F:nucleotidyltransferase activity"/>
    <property type="evidence" value="ECO:0007669"/>
    <property type="project" value="UniProtKB-KW"/>
</dbReference>
<dbReference type="GO" id="GO:0008641">
    <property type="term" value="F:ubiquitin-like modifier activating enzyme activity"/>
    <property type="evidence" value="ECO:0007669"/>
    <property type="project" value="InterPro"/>
</dbReference>
<dbReference type="AlphaFoldDB" id="A0A1I5LTS9"/>
<sequence length="256" mass="27802">MNGLERQRYNRNILLPEIGTAGQETLLASRVLVVGAGGLGSPLLLYLAAAGVGHLGIIDDDLVSLSNLQRQILHATEDLDRPKVTSALETLSSLNPGIHVTPYNERLTEQNVHPLAHQYDLVVVACDNFETRTIVNAACMHQKKPMLTAAVSGFSGQIYTFKPYLGSACYRCIYPNLPTSNLVPPLASNAFEDGILGSVAGVLGSWLSTEVVKELLNIGESLAGQILILDVLRNNFRKLHIPRDPVCSFCRKSQTD</sequence>
<reference evidence="3 4" key="1">
    <citation type="submission" date="2016-10" db="EMBL/GenBank/DDBJ databases">
        <authorList>
            <person name="de Groot N.N."/>
        </authorList>
    </citation>
    <scope>NUCLEOTIDE SEQUENCE [LARGE SCALE GENOMIC DNA]</scope>
    <source>
        <strain evidence="3 4">CGMCC 1.9157</strain>
    </source>
</reference>
<keyword evidence="3" id="KW-0808">Transferase</keyword>
<dbReference type="InterPro" id="IPR000594">
    <property type="entry name" value="ThiF_NAD_FAD-bd"/>
</dbReference>
<gene>
    <name evidence="3" type="ORF">SAMN04488056_11811</name>
</gene>
<keyword evidence="4" id="KW-1185">Reference proteome</keyword>
<name>A0A1I5LTS9_9HYPH</name>
<evidence type="ECO:0000313" key="4">
    <source>
        <dbReference type="Proteomes" id="UP000199236"/>
    </source>
</evidence>
<dbReference type="OrthoDB" id="9804286at2"/>
<dbReference type="CDD" id="cd00757">
    <property type="entry name" value="ThiF_MoeB_HesA_family"/>
    <property type="match status" value="1"/>
</dbReference>